<dbReference type="RefSeq" id="WP_407048968.1">
    <property type="nucleotide sequence ID" value="NZ_CP158568.1"/>
</dbReference>
<evidence type="ECO:0000313" key="2">
    <source>
        <dbReference type="EMBL" id="XBY43870.1"/>
    </source>
</evidence>
<proteinExistence type="predicted"/>
<feature type="domain" description="Glycine zipper" evidence="1">
    <location>
        <begin position="2"/>
        <end position="34"/>
    </location>
</feature>
<reference evidence="2" key="1">
    <citation type="submission" date="2024-06" db="EMBL/GenBank/DDBJ databases">
        <title>Methylostella associata gen. nov., sp. nov., a novel Ancalomicrobiaceae-affiliated facultatively methylotrophic bacteria that feed on methanotrophs of the genus Methylococcus.</title>
        <authorList>
            <person name="Saltykova V."/>
            <person name="Danilova O.V."/>
            <person name="Oshkin I.Y."/>
            <person name="Belova S.E."/>
            <person name="Pimenov N.V."/>
            <person name="Dedysh S.N."/>
        </authorList>
    </citation>
    <scope>NUCLEOTIDE SEQUENCE</scope>
    <source>
        <strain evidence="2">S20</strain>
    </source>
</reference>
<sequence length="110" mass="11625">MFGGGTGGHVAGGIIGAVVGGVIGNQIGRALDEEDRRQLEQMTRRTITTGGGQTYRNRKTGVVAKTRVTKQNKNAKGEACRTVEQEVVLKDGTVNRDTVSACRGPNGWVV</sequence>
<name>A0AAU7X8F8_9HYPH</name>
<dbReference type="AlphaFoldDB" id="A0AAU7X8F8"/>
<gene>
    <name evidence="2" type="ORF">ABS361_17655</name>
</gene>
<dbReference type="EMBL" id="CP158568">
    <property type="protein sequence ID" value="XBY43870.1"/>
    <property type="molecule type" value="Genomic_DNA"/>
</dbReference>
<organism evidence="2">
    <name type="scientific">Methyloraptor flagellatus</name>
    <dbReference type="NCBI Taxonomy" id="3162530"/>
    <lineage>
        <taxon>Bacteria</taxon>
        <taxon>Pseudomonadati</taxon>
        <taxon>Pseudomonadota</taxon>
        <taxon>Alphaproteobacteria</taxon>
        <taxon>Hyphomicrobiales</taxon>
        <taxon>Ancalomicrobiaceae</taxon>
        <taxon>Methyloraptor</taxon>
    </lineage>
</organism>
<evidence type="ECO:0000259" key="1">
    <source>
        <dbReference type="Pfam" id="PF13488"/>
    </source>
</evidence>
<accession>A0AAU7X8F8</accession>
<dbReference type="Pfam" id="PF13488">
    <property type="entry name" value="Gly-zipper_Omp"/>
    <property type="match status" value="1"/>
</dbReference>
<dbReference type="KEGG" id="mflg:ABS361_17655"/>
<dbReference type="InterPro" id="IPR039567">
    <property type="entry name" value="Gly-zipper"/>
</dbReference>
<protein>
    <submittedName>
        <fullName evidence="2">Glycine zipper domain-containing protein</fullName>
    </submittedName>
</protein>